<accession>A0ABQ6JFH9</accession>
<feature type="region of interest" description="Disordered" evidence="3">
    <location>
        <begin position="173"/>
        <end position="193"/>
    </location>
</feature>
<evidence type="ECO:0000313" key="4">
    <source>
        <dbReference type="EMBL" id="GMA85667.1"/>
    </source>
</evidence>
<dbReference type="Pfam" id="PF00378">
    <property type="entry name" value="ECH_1"/>
    <property type="match status" value="1"/>
</dbReference>
<protein>
    <recommendedName>
        <fullName evidence="6">Enoyl-CoA hydratase</fullName>
    </recommendedName>
</protein>
<proteinExistence type="inferred from homology"/>
<name>A0ABQ6JFH9_9ACTN</name>
<dbReference type="PANTHER" id="PTHR11941">
    <property type="entry name" value="ENOYL-COA HYDRATASE-RELATED"/>
    <property type="match status" value="1"/>
</dbReference>
<dbReference type="InterPro" id="IPR001753">
    <property type="entry name" value="Enoyl-CoA_hydra/iso"/>
</dbReference>
<evidence type="ECO:0008006" key="6">
    <source>
        <dbReference type="Google" id="ProtNLM"/>
    </source>
</evidence>
<dbReference type="EMBL" id="BSUZ01000001">
    <property type="protein sequence ID" value="GMA85667.1"/>
    <property type="molecule type" value="Genomic_DNA"/>
</dbReference>
<evidence type="ECO:0000256" key="3">
    <source>
        <dbReference type="SAM" id="MobiDB-lite"/>
    </source>
</evidence>
<evidence type="ECO:0000313" key="5">
    <source>
        <dbReference type="Proteomes" id="UP001157017"/>
    </source>
</evidence>
<dbReference type="Gene3D" id="3.90.226.10">
    <property type="entry name" value="2-enoyl-CoA Hydratase, Chain A, domain 1"/>
    <property type="match status" value="1"/>
</dbReference>
<evidence type="ECO:0000256" key="2">
    <source>
        <dbReference type="RuleBase" id="RU003707"/>
    </source>
</evidence>
<dbReference type="InterPro" id="IPR018376">
    <property type="entry name" value="Enoyl-CoA_hyd/isom_CS"/>
</dbReference>
<comment type="caution">
    <text evidence="4">The sequence shown here is derived from an EMBL/GenBank/DDBJ whole genome shotgun (WGS) entry which is preliminary data.</text>
</comment>
<keyword evidence="5" id="KW-1185">Reference proteome</keyword>
<evidence type="ECO:0000256" key="1">
    <source>
        <dbReference type="ARBA" id="ARBA00005254"/>
    </source>
</evidence>
<gene>
    <name evidence="4" type="ORF">GCM10025868_09170</name>
</gene>
<reference evidence="5" key="1">
    <citation type="journal article" date="2019" name="Int. J. Syst. Evol. Microbiol.">
        <title>The Global Catalogue of Microorganisms (GCM) 10K type strain sequencing project: providing services to taxonomists for standard genome sequencing and annotation.</title>
        <authorList>
            <consortium name="The Broad Institute Genomics Platform"/>
            <consortium name="The Broad Institute Genome Sequencing Center for Infectious Disease"/>
            <person name="Wu L."/>
            <person name="Ma J."/>
        </authorList>
    </citation>
    <scope>NUCLEOTIDE SEQUENCE [LARGE SCALE GENOMIC DNA]</scope>
    <source>
        <strain evidence="5">NBRC 108730</strain>
    </source>
</reference>
<sequence length="193" mass="20698">MQHVYEGFLRVLRTPLLTIAAVNGPAVGAGMNLALACDVRIASTAARFDTRFTRLRLHPGGGHTWLLERAVGHQQAVLAVLLGERWDAQQALQHGLVAQVTEPGDLLETAIALGARLDDVEPALARRVLATLRAAGEATSHAEVLAAETEAQRWSVTRPAFVEHVREPVRADQPALRASLARSGCRGQDTGPT</sequence>
<comment type="similarity">
    <text evidence="1 2">Belongs to the enoyl-CoA hydratase/isomerase family.</text>
</comment>
<dbReference type="PROSITE" id="PS00166">
    <property type="entry name" value="ENOYL_COA_HYDRATASE"/>
    <property type="match status" value="1"/>
</dbReference>
<dbReference type="CDD" id="cd06558">
    <property type="entry name" value="crotonase-like"/>
    <property type="match status" value="1"/>
</dbReference>
<dbReference type="SUPFAM" id="SSF52096">
    <property type="entry name" value="ClpP/crotonase"/>
    <property type="match status" value="1"/>
</dbReference>
<dbReference type="PANTHER" id="PTHR11941:SF54">
    <property type="entry name" value="ENOYL-COA HYDRATASE, MITOCHONDRIAL"/>
    <property type="match status" value="1"/>
</dbReference>
<dbReference type="Proteomes" id="UP001157017">
    <property type="component" value="Unassembled WGS sequence"/>
</dbReference>
<organism evidence="4 5">
    <name type="scientific">Angustibacter aerolatus</name>
    <dbReference type="NCBI Taxonomy" id="1162965"/>
    <lineage>
        <taxon>Bacteria</taxon>
        <taxon>Bacillati</taxon>
        <taxon>Actinomycetota</taxon>
        <taxon>Actinomycetes</taxon>
        <taxon>Kineosporiales</taxon>
        <taxon>Kineosporiaceae</taxon>
    </lineage>
</organism>
<dbReference type="InterPro" id="IPR029045">
    <property type="entry name" value="ClpP/crotonase-like_dom_sf"/>
</dbReference>